<evidence type="ECO:0000259" key="2">
    <source>
        <dbReference type="Pfam" id="PF04545"/>
    </source>
</evidence>
<dbReference type="GO" id="GO:0003700">
    <property type="term" value="F:DNA-binding transcription factor activity"/>
    <property type="evidence" value="ECO:0007669"/>
    <property type="project" value="InterPro"/>
</dbReference>
<reference evidence="3 4" key="1">
    <citation type="journal article" date="2013" name="ISME J.">
        <title>A metabolic model for members of the genus Tetrasphaera involved in enhanced biological phosphorus removal.</title>
        <authorList>
            <person name="Kristiansen R."/>
            <person name="Nguyen H.T.T."/>
            <person name="Saunders A.M."/>
            <person name="Nielsen J.L."/>
            <person name="Wimmer R."/>
            <person name="Le V.Q."/>
            <person name="McIlroy S.J."/>
            <person name="Petrovski S."/>
            <person name="Seviour R.J."/>
            <person name="Calteau A."/>
            <person name="Nielsen K.L."/>
            <person name="Nielsen P.H."/>
        </authorList>
    </citation>
    <scope>NUCLEOTIDE SEQUENCE [LARGE SCALE GENOMIC DNA]</scope>
    <source>
        <strain evidence="3 4">Ben110</strain>
    </source>
</reference>
<dbReference type="OrthoDB" id="5143780at2"/>
<keyword evidence="4" id="KW-1185">Reference proteome</keyword>
<dbReference type="InterPro" id="IPR013324">
    <property type="entry name" value="RNA_pol_sigma_r3/r4-like"/>
</dbReference>
<feature type="region of interest" description="Disordered" evidence="1">
    <location>
        <begin position="174"/>
        <end position="194"/>
    </location>
</feature>
<feature type="compositionally biased region" description="Basic and acidic residues" evidence="1">
    <location>
        <begin position="183"/>
        <end position="194"/>
    </location>
</feature>
<evidence type="ECO:0000256" key="1">
    <source>
        <dbReference type="SAM" id="MobiDB-lite"/>
    </source>
</evidence>
<feature type="domain" description="RNA polymerase sigma-70 region 4" evidence="2">
    <location>
        <begin position="234"/>
        <end position="282"/>
    </location>
</feature>
<dbReference type="STRING" id="1193182.BN11_1960002"/>
<dbReference type="InterPro" id="IPR007630">
    <property type="entry name" value="RNA_pol_sigma70_r4"/>
</dbReference>
<gene>
    <name evidence="3" type="ORF">BN11_1960002</name>
</gene>
<dbReference type="SUPFAM" id="SSF88659">
    <property type="entry name" value="Sigma3 and sigma4 domains of RNA polymerase sigma factors"/>
    <property type="match status" value="1"/>
</dbReference>
<protein>
    <recommendedName>
        <fullName evidence="2">RNA polymerase sigma-70 region 4 domain-containing protein</fullName>
    </recommendedName>
</protein>
<dbReference type="EMBL" id="CAJA01000108">
    <property type="protein sequence ID" value="CCH72754.1"/>
    <property type="molecule type" value="Genomic_DNA"/>
</dbReference>
<dbReference type="AlphaFoldDB" id="W6K2V0"/>
<dbReference type="Gene3D" id="1.10.10.10">
    <property type="entry name" value="Winged helix-like DNA-binding domain superfamily/Winged helix DNA-binding domain"/>
    <property type="match status" value="1"/>
</dbReference>
<name>W6K2V0_9MICO</name>
<organism evidence="3 4">
    <name type="scientific">Nostocoides australiense Ben110</name>
    <dbReference type="NCBI Taxonomy" id="1193182"/>
    <lineage>
        <taxon>Bacteria</taxon>
        <taxon>Bacillati</taxon>
        <taxon>Actinomycetota</taxon>
        <taxon>Actinomycetes</taxon>
        <taxon>Micrococcales</taxon>
        <taxon>Intrasporangiaceae</taxon>
        <taxon>Nostocoides</taxon>
    </lineage>
</organism>
<dbReference type="Pfam" id="PF04545">
    <property type="entry name" value="Sigma70_r4"/>
    <property type="match status" value="1"/>
</dbReference>
<dbReference type="Proteomes" id="UP000035763">
    <property type="component" value="Unassembled WGS sequence"/>
</dbReference>
<dbReference type="GO" id="GO:0006352">
    <property type="term" value="P:DNA-templated transcription initiation"/>
    <property type="evidence" value="ECO:0007669"/>
    <property type="project" value="InterPro"/>
</dbReference>
<evidence type="ECO:0000313" key="3">
    <source>
        <dbReference type="EMBL" id="CCH72754.1"/>
    </source>
</evidence>
<accession>W6K2V0</accession>
<dbReference type="InterPro" id="IPR036388">
    <property type="entry name" value="WH-like_DNA-bd_sf"/>
</dbReference>
<comment type="caution">
    <text evidence="3">The sequence shown here is derived from an EMBL/GenBank/DDBJ whole genome shotgun (WGS) entry which is preliminary data.</text>
</comment>
<proteinExistence type="predicted"/>
<dbReference type="RefSeq" id="WP_083433732.1">
    <property type="nucleotide sequence ID" value="NZ_HG764815.1"/>
</dbReference>
<evidence type="ECO:0000313" key="4">
    <source>
        <dbReference type="Proteomes" id="UP000035763"/>
    </source>
</evidence>
<sequence length="305" mass="33652">MNRTEEPAAVKKIDRMFRQHDVAPADVVSPLYRQLTQEWAELHVTPSTPVTVRRWGRAEKALAGFAMPGQIVDAIDAAGHDRTNELLLALIRLFQRGHQLAGRVVLQALLPKLAKTATHAGGMCTSSSDTWAEDRRHITLAEFWDVMADYPVERRTSSVASNLALDTLHRVTGARKPPTDLPVDPHDFRDEETRDGARRTWLAGLSTTDPDPVEEITPDSDLLEVIAWGMRNATISQDEAQLLVASYLPERTQGFGFAAVAEQLGLSQAAVRQRCSRASRKLTEAVRAELHSPAPLTTVDQVVCA</sequence>